<organism evidence="1 2">
    <name type="scientific">Racocetra persica</name>
    <dbReference type="NCBI Taxonomy" id="160502"/>
    <lineage>
        <taxon>Eukaryota</taxon>
        <taxon>Fungi</taxon>
        <taxon>Fungi incertae sedis</taxon>
        <taxon>Mucoromycota</taxon>
        <taxon>Glomeromycotina</taxon>
        <taxon>Glomeromycetes</taxon>
        <taxon>Diversisporales</taxon>
        <taxon>Gigasporaceae</taxon>
        <taxon>Racocetra</taxon>
    </lineage>
</organism>
<accession>A0ACA9QGF3</accession>
<dbReference type="Proteomes" id="UP000789920">
    <property type="component" value="Unassembled WGS sequence"/>
</dbReference>
<sequence length="203" mass="23607">FHDILSHLALDCYMIIILLDGGNDIDPTAEEIEYHQFFLELFDKDPTLPNSLSYKQYHRLYSVLIAIEPSLADPLLDAHSALRGVINKQGNEYKYYKEAQKKIEKDVQWYEFLKLDKKQYLNFRFLRGISLFHKSKEKAEEVLKEHNHSNADETYDNTHDSFNNNGECVNSDNDDTDKNAPEPDNLTTTDHSQDNTTTTDPIF</sequence>
<protein>
    <submittedName>
        <fullName evidence="1">17733_t:CDS:1</fullName>
    </submittedName>
</protein>
<feature type="non-terminal residue" evidence="1">
    <location>
        <position position="1"/>
    </location>
</feature>
<keyword evidence="2" id="KW-1185">Reference proteome</keyword>
<reference evidence="1" key="1">
    <citation type="submission" date="2021-06" db="EMBL/GenBank/DDBJ databases">
        <authorList>
            <person name="Kallberg Y."/>
            <person name="Tangrot J."/>
            <person name="Rosling A."/>
        </authorList>
    </citation>
    <scope>NUCLEOTIDE SEQUENCE</scope>
    <source>
        <strain evidence="1">MA461A</strain>
    </source>
</reference>
<proteinExistence type="predicted"/>
<name>A0ACA9QGF3_9GLOM</name>
<feature type="non-terminal residue" evidence="1">
    <location>
        <position position="203"/>
    </location>
</feature>
<evidence type="ECO:0000313" key="1">
    <source>
        <dbReference type="EMBL" id="CAG8750230.1"/>
    </source>
</evidence>
<comment type="caution">
    <text evidence="1">The sequence shown here is derived from an EMBL/GenBank/DDBJ whole genome shotgun (WGS) entry which is preliminary data.</text>
</comment>
<dbReference type="EMBL" id="CAJVQC010032093">
    <property type="protein sequence ID" value="CAG8750230.1"/>
    <property type="molecule type" value="Genomic_DNA"/>
</dbReference>
<gene>
    <name evidence="1" type="ORF">RPERSI_LOCUS14112</name>
</gene>
<evidence type="ECO:0000313" key="2">
    <source>
        <dbReference type="Proteomes" id="UP000789920"/>
    </source>
</evidence>